<evidence type="ECO:0000313" key="2">
    <source>
        <dbReference type="Proteomes" id="UP001066276"/>
    </source>
</evidence>
<accession>A0AAV7MET0</accession>
<sequence length="184" mass="21419">MQESYDRCMIDWPDWRRRSPSPEKQQCDTGNSRRILGDARAQLEEFYETARREVQHLGKYTVVRPYEKGEHRGATVAAIVRPCLDEDGVLKMQDEQGLPRRTAKQVSDQFCIYYANIYRSRQAHDDATAPDYLEYVGVTLLRAEHRENLMAPLRSWEIHLVLWHVPSGKAPGIDGLTVTFYKTY</sequence>
<proteinExistence type="predicted"/>
<keyword evidence="2" id="KW-1185">Reference proteome</keyword>
<reference evidence="1" key="1">
    <citation type="journal article" date="2022" name="bioRxiv">
        <title>Sequencing and chromosome-scale assembly of the giantPleurodeles waltlgenome.</title>
        <authorList>
            <person name="Brown T."/>
            <person name="Elewa A."/>
            <person name="Iarovenko S."/>
            <person name="Subramanian E."/>
            <person name="Araus A.J."/>
            <person name="Petzold A."/>
            <person name="Susuki M."/>
            <person name="Suzuki K.-i.T."/>
            <person name="Hayashi T."/>
            <person name="Toyoda A."/>
            <person name="Oliveira C."/>
            <person name="Osipova E."/>
            <person name="Leigh N.D."/>
            <person name="Simon A."/>
            <person name="Yun M.H."/>
        </authorList>
    </citation>
    <scope>NUCLEOTIDE SEQUENCE</scope>
    <source>
        <strain evidence="1">20211129_DDA</strain>
        <tissue evidence="1">Liver</tissue>
    </source>
</reference>
<gene>
    <name evidence="1" type="ORF">NDU88_003797</name>
</gene>
<comment type="caution">
    <text evidence="1">The sequence shown here is derived from an EMBL/GenBank/DDBJ whole genome shotgun (WGS) entry which is preliminary data.</text>
</comment>
<dbReference type="EMBL" id="JANPWB010000014">
    <property type="protein sequence ID" value="KAJ1098690.1"/>
    <property type="molecule type" value="Genomic_DNA"/>
</dbReference>
<organism evidence="1 2">
    <name type="scientific">Pleurodeles waltl</name>
    <name type="common">Iberian ribbed newt</name>
    <dbReference type="NCBI Taxonomy" id="8319"/>
    <lineage>
        <taxon>Eukaryota</taxon>
        <taxon>Metazoa</taxon>
        <taxon>Chordata</taxon>
        <taxon>Craniata</taxon>
        <taxon>Vertebrata</taxon>
        <taxon>Euteleostomi</taxon>
        <taxon>Amphibia</taxon>
        <taxon>Batrachia</taxon>
        <taxon>Caudata</taxon>
        <taxon>Salamandroidea</taxon>
        <taxon>Salamandridae</taxon>
        <taxon>Pleurodelinae</taxon>
        <taxon>Pleurodeles</taxon>
    </lineage>
</organism>
<name>A0AAV7MET0_PLEWA</name>
<dbReference type="AlphaFoldDB" id="A0AAV7MET0"/>
<protein>
    <recommendedName>
        <fullName evidence="3">Reverse transcriptase</fullName>
    </recommendedName>
</protein>
<evidence type="ECO:0008006" key="3">
    <source>
        <dbReference type="Google" id="ProtNLM"/>
    </source>
</evidence>
<dbReference type="Proteomes" id="UP001066276">
    <property type="component" value="Chromosome 10"/>
</dbReference>
<evidence type="ECO:0000313" key="1">
    <source>
        <dbReference type="EMBL" id="KAJ1098690.1"/>
    </source>
</evidence>